<evidence type="ECO:0000313" key="3">
    <source>
        <dbReference type="EMBL" id="SIS16588.1"/>
    </source>
</evidence>
<evidence type="ECO:0000256" key="1">
    <source>
        <dbReference type="SAM" id="MobiDB-lite"/>
    </source>
</evidence>
<dbReference type="EMBL" id="FTNT01000010">
    <property type="protein sequence ID" value="SIS16588.1"/>
    <property type="molecule type" value="Genomic_DNA"/>
</dbReference>
<proteinExistence type="predicted"/>
<dbReference type="OrthoDB" id="5180791at2"/>
<dbReference type="NCBIfam" id="NF040712">
    <property type="entry name" value="SepH"/>
    <property type="match status" value="1"/>
</dbReference>
<reference evidence="3 4" key="1">
    <citation type="submission" date="2017-01" db="EMBL/GenBank/DDBJ databases">
        <authorList>
            <person name="Mah S.A."/>
            <person name="Swanson W.J."/>
            <person name="Moy G.W."/>
            <person name="Vacquier V.D."/>
        </authorList>
    </citation>
    <scope>NUCLEOTIDE SEQUENCE [LARGE SCALE GENOMIC DNA]</scope>
    <source>
        <strain evidence="3 4">CPCC 203464</strain>
    </source>
</reference>
<dbReference type="Pfam" id="PF11268">
    <property type="entry name" value="DUF3071"/>
    <property type="match status" value="1"/>
</dbReference>
<feature type="domain" description="DUF3071" evidence="2">
    <location>
        <begin position="1"/>
        <end position="169"/>
    </location>
</feature>
<name>A0A1N7GVX4_9NOCA</name>
<evidence type="ECO:0000313" key="4">
    <source>
        <dbReference type="Proteomes" id="UP000186218"/>
    </source>
</evidence>
<dbReference type="InterPro" id="IPR047682">
    <property type="entry name" value="SepH-like"/>
</dbReference>
<accession>A0A1N7GVX4</accession>
<dbReference type="Proteomes" id="UP000186218">
    <property type="component" value="Unassembled WGS sequence"/>
</dbReference>
<feature type="compositionally biased region" description="Basic and acidic residues" evidence="1">
    <location>
        <begin position="229"/>
        <end position="238"/>
    </location>
</feature>
<dbReference type="RefSeq" id="WP_076481286.1">
    <property type="nucleotide sequence ID" value="NZ_FTNT01000010.1"/>
</dbReference>
<keyword evidence="4" id="KW-1185">Reference proteome</keyword>
<dbReference type="InterPro" id="IPR021421">
    <property type="entry name" value="DUF3071"/>
</dbReference>
<sequence>MRELRVVGVEPDAGHVVLQDIESGEKFRIEADDRLRAAARGDRSRLGQIEIEMDSTLRPRDIQARIRAGASIAQVASAAGVPASRIERFAHPVLLERRRVAELAALAHPVRHDGPTLENLSEVVTAAFVARGHNPDDTVWDAWKGDDNRWIVQIGWRIGRSQNFAHFRYLPGSHGGTVEAIDEFADELIDPDVSRPLQSVAAVAPLRAESTPDHPELDFITVEADEVIDGQRARHEAEEPTPSLPAPDKPRPTKHSRSKPQVPAWEDVLLGVRSNGNT</sequence>
<dbReference type="AlphaFoldDB" id="A0A1N7GVX4"/>
<organism evidence="3 4">
    <name type="scientific">Williamsia sterculiae</name>
    <dbReference type="NCBI Taxonomy" id="1344003"/>
    <lineage>
        <taxon>Bacteria</taxon>
        <taxon>Bacillati</taxon>
        <taxon>Actinomycetota</taxon>
        <taxon>Actinomycetes</taxon>
        <taxon>Mycobacteriales</taxon>
        <taxon>Nocardiaceae</taxon>
        <taxon>Williamsia</taxon>
    </lineage>
</organism>
<gene>
    <name evidence="3" type="ORF">SAMN05445060_3136</name>
</gene>
<feature type="region of interest" description="Disordered" evidence="1">
    <location>
        <begin position="229"/>
        <end position="278"/>
    </location>
</feature>
<dbReference type="STRING" id="1344003.SAMN05445060_3136"/>
<evidence type="ECO:0000259" key="2">
    <source>
        <dbReference type="Pfam" id="PF11268"/>
    </source>
</evidence>
<protein>
    <recommendedName>
        <fullName evidence="2">DUF3071 domain-containing protein</fullName>
    </recommendedName>
</protein>